<name>A0ACC2PI20_9HYME</name>
<comment type="caution">
    <text evidence="1">The sequence shown here is derived from an EMBL/GenBank/DDBJ whole genome shotgun (WGS) entry which is preliminary data.</text>
</comment>
<accession>A0ACC2PI20</accession>
<evidence type="ECO:0000313" key="1">
    <source>
        <dbReference type="EMBL" id="KAJ8683075.1"/>
    </source>
</evidence>
<evidence type="ECO:0000313" key="2">
    <source>
        <dbReference type="Proteomes" id="UP001239111"/>
    </source>
</evidence>
<keyword evidence="2" id="KW-1185">Reference proteome</keyword>
<organism evidence="1 2">
    <name type="scientific">Eretmocerus hayati</name>
    <dbReference type="NCBI Taxonomy" id="131215"/>
    <lineage>
        <taxon>Eukaryota</taxon>
        <taxon>Metazoa</taxon>
        <taxon>Ecdysozoa</taxon>
        <taxon>Arthropoda</taxon>
        <taxon>Hexapoda</taxon>
        <taxon>Insecta</taxon>
        <taxon>Pterygota</taxon>
        <taxon>Neoptera</taxon>
        <taxon>Endopterygota</taxon>
        <taxon>Hymenoptera</taxon>
        <taxon>Apocrita</taxon>
        <taxon>Proctotrupomorpha</taxon>
        <taxon>Chalcidoidea</taxon>
        <taxon>Aphelinidae</taxon>
        <taxon>Aphelininae</taxon>
        <taxon>Eretmocerus</taxon>
    </lineage>
</organism>
<gene>
    <name evidence="1" type="ORF">QAD02_018867</name>
</gene>
<dbReference type="Proteomes" id="UP001239111">
    <property type="component" value="Chromosome 1"/>
</dbReference>
<reference evidence="1" key="1">
    <citation type="submission" date="2023-04" db="EMBL/GenBank/DDBJ databases">
        <title>A chromosome-level genome assembly of the parasitoid wasp Eretmocerus hayati.</title>
        <authorList>
            <person name="Zhong Y."/>
            <person name="Liu S."/>
            <person name="Liu Y."/>
        </authorList>
    </citation>
    <scope>NUCLEOTIDE SEQUENCE</scope>
    <source>
        <strain evidence="1">ZJU_SS_LIU_2023</strain>
    </source>
</reference>
<sequence length="505" mass="57300">MSARFVHSVKVPRLYKESAKSIKKVILDGESFKGTVSRPNHPNVQGIYALVSEALQHCKELDFIIEQTQILVENPRFDPWLAKILITELLWGKKRLASDAKPVLTILEYKEKLQKALLQNSDAAAGPCDKKKAKLPRYVRINTILTSIDEAIYTLCDEGWTLLPKCVNYSTHLDTIANLNEEEFIQDFHIPEVLIFPHSFRFYDHPGYLKNKLLLQDKASCLPAFLMSPKPDSEILDMCAAPGMKTTQLAAIVKTGKIYAVEMNGDRYKTLCDFVDGTNATCVQTIQADALTISSEQYPNIKYILVDPSCSGSGMDRIEVNVQNPENLQRRIKKLQSLQSMILGHALQNFPNVKKVAYSTCSIYPEENEFVVDEALRKFGDKFTLVNLKRKLKNEWDSVGSPQFAFGHKCIYALPERDLCKGFFLAIFKRKSKVPEDVIPDVIESPRNQGEPEFNHCGEEDTETSNTFQAFFPSFTKLPFMQFESSVVIQYNGRAKGLQVFQKEI</sequence>
<proteinExistence type="predicted"/>
<protein>
    <submittedName>
        <fullName evidence="1">Uncharacterized protein</fullName>
    </submittedName>
</protein>
<dbReference type="EMBL" id="CM056741">
    <property type="protein sequence ID" value="KAJ8683075.1"/>
    <property type="molecule type" value="Genomic_DNA"/>
</dbReference>